<gene>
    <name evidence="3" type="ORF">DA73_0238185</name>
    <name evidence="2" type="ORF">DA73_0400031850</name>
</gene>
<dbReference type="AlphaFoldDB" id="A0A0C1QNF7"/>
<dbReference type="RefSeq" id="WP_038074329.1">
    <property type="nucleotide sequence ID" value="NZ_JHEG04000001.1"/>
</dbReference>
<dbReference type="OrthoDB" id="512166at2"/>
<dbReference type="PROSITE" id="PS51186">
    <property type="entry name" value="GNAT"/>
    <property type="match status" value="1"/>
</dbReference>
<dbReference type="Pfam" id="PF13508">
    <property type="entry name" value="Acetyltransf_7"/>
    <property type="match status" value="1"/>
</dbReference>
<dbReference type="GO" id="GO:0016747">
    <property type="term" value="F:acyltransferase activity, transferring groups other than amino-acyl groups"/>
    <property type="evidence" value="ECO:0007669"/>
    <property type="project" value="InterPro"/>
</dbReference>
<comment type="caution">
    <text evidence="3">The sequence shown here is derived from an EMBL/GenBank/DDBJ whole genome shotgun (WGS) entry which is preliminary data.</text>
</comment>
<sequence>MLKISQAKLHDAENIKAFYNRCGYGGDLSEEALIFIAQWEERIVGAVRLCPNIKFFVLRGMQVLAPFQRQGVGTQLLQVCTEQLAERVCYCIPWQHLKSFYQQVGFQEVSPIEVPDLLRKRFSNYIFRGMNVILMRRLPIEQQAHRIE</sequence>
<evidence type="ECO:0000259" key="1">
    <source>
        <dbReference type="PROSITE" id="PS51186"/>
    </source>
</evidence>
<accession>A0A0C1QNF7</accession>
<evidence type="ECO:0000313" key="4">
    <source>
        <dbReference type="Proteomes" id="UP000029738"/>
    </source>
</evidence>
<name>A0A0C1QNF7_9CYAN</name>
<keyword evidence="4" id="KW-1185">Reference proteome</keyword>
<dbReference type="Proteomes" id="UP000029738">
    <property type="component" value="Unassembled WGS sequence"/>
</dbReference>
<dbReference type="EMBL" id="JHEG02000059">
    <property type="protein sequence ID" value="KIE07039.1"/>
    <property type="molecule type" value="Genomic_DNA"/>
</dbReference>
<reference evidence="2" key="2">
    <citation type="submission" date="2019-11" db="EMBL/GenBank/DDBJ databases">
        <title>Improved Assembly of Tolypothrix boutellei genome.</title>
        <authorList>
            <person name="Sarangi A.N."/>
            <person name="Mukherjee M."/>
            <person name="Ghosh S."/>
            <person name="Singh D."/>
            <person name="Das A."/>
            <person name="Kant S."/>
            <person name="Prusty A."/>
            <person name="Tripathy S."/>
        </authorList>
    </citation>
    <scope>NUCLEOTIDE SEQUENCE</scope>
    <source>
        <strain evidence="2">VB521301</strain>
    </source>
</reference>
<dbReference type="SUPFAM" id="SSF55729">
    <property type="entry name" value="Acyl-CoA N-acyltransferases (Nat)"/>
    <property type="match status" value="1"/>
</dbReference>
<reference evidence="3" key="1">
    <citation type="journal article" date="2015" name="Genome Announc.">
        <title>Draft Genome Sequence of Tolypothrix boutellei Strain VB521301.</title>
        <authorList>
            <person name="Chandrababunaidu M.M."/>
            <person name="Singh D."/>
            <person name="Sen D."/>
            <person name="Bhan S."/>
            <person name="Das S."/>
            <person name="Gupta A."/>
            <person name="Adhikary S.P."/>
            <person name="Tripathy S."/>
        </authorList>
    </citation>
    <scope>NUCLEOTIDE SEQUENCE</scope>
    <source>
        <strain evidence="3">VB521301</strain>
    </source>
</reference>
<dbReference type="STRING" id="1479485.DA73_0238185"/>
<dbReference type="EMBL" id="JHEG04000001">
    <property type="protein sequence ID" value="KAF3889555.1"/>
    <property type="molecule type" value="Genomic_DNA"/>
</dbReference>
<dbReference type="Gene3D" id="3.40.630.30">
    <property type="match status" value="1"/>
</dbReference>
<organism evidence="3">
    <name type="scientific">Tolypothrix bouteillei VB521301</name>
    <dbReference type="NCBI Taxonomy" id="1479485"/>
    <lineage>
        <taxon>Bacteria</taxon>
        <taxon>Bacillati</taxon>
        <taxon>Cyanobacteriota</taxon>
        <taxon>Cyanophyceae</taxon>
        <taxon>Nostocales</taxon>
        <taxon>Tolypothrichaceae</taxon>
        <taxon>Tolypothrix</taxon>
    </lineage>
</organism>
<proteinExistence type="predicted"/>
<dbReference type="CDD" id="cd04301">
    <property type="entry name" value="NAT_SF"/>
    <property type="match status" value="1"/>
</dbReference>
<evidence type="ECO:0000313" key="2">
    <source>
        <dbReference type="EMBL" id="KAF3889555.1"/>
    </source>
</evidence>
<evidence type="ECO:0000313" key="3">
    <source>
        <dbReference type="EMBL" id="KIE07039.1"/>
    </source>
</evidence>
<protein>
    <submittedName>
        <fullName evidence="2">GNAT family N-acetyltransferase</fullName>
    </submittedName>
</protein>
<dbReference type="InterPro" id="IPR000182">
    <property type="entry name" value="GNAT_dom"/>
</dbReference>
<feature type="domain" description="N-acetyltransferase" evidence="1">
    <location>
        <begin position="2"/>
        <end position="139"/>
    </location>
</feature>
<dbReference type="InterPro" id="IPR016181">
    <property type="entry name" value="Acyl_CoA_acyltransferase"/>
</dbReference>